<name>A0ABD1XLB6_9MARC</name>
<gene>
    <name evidence="2" type="ORF">R1flu_028317</name>
</gene>
<sequence>MPSGPMTKASWKAQVNTTEKPRSEKRAKLCRWRRRIQGLRGVPRSGKGNQECANKDDVVTCGGSIGL</sequence>
<protein>
    <submittedName>
        <fullName evidence="2">Uncharacterized protein</fullName>
    </submittedName>
</protein>
<evidence type="ECO:0000313" key="3">
    <source>
        <dbReference type="Proteomes" id="UP001605036"/>
    </source>
</evidence>
<proteinExistence type="predicted"/>
<accession>A0ABD1XLB6</accession>
<feature type="region of interest" description="Disordered" evidence="1">
    <location>
        <begin position="1"/>
        <end position="26"/>
    </location>
</feature>
<dbReference type="EMBL" id="JBHFFA010000008">
    <property type="protein sequence ID" value="KAL2609744.1"/>
    <property type="molecule type" value="Genomic_DNA"/>
</dbReference>
<evidence type="ECO:0000313" key="2">
    <source>
        <dbReference type="EMBL" id="KAL2609744.1"/>
    </source>
</evidence>
<reference evidence="2 3" key="1">
    <citation type="submission" date="2024-09" db="EMBL/GenBank/DDBJ databases">
        <title>Chromosome-scale assembly of Riccia fluitans.</title>
        <authorList>
            <person name="Paukszto L."/>
            <person name="Sawicki J."/>
            <person name="Karawczyk K."/>
            <person name="Piernik-Szablinska J."/>
            <person name="Szczecinska M."/>
            <person name="Mazdziarz M."/>
        </authorList>
    </citation>
    <scope>NUCLEOTIDE SEQUENCE [LARGE SCALE GENOMIC DNA]</scope>
    <source>
        <strain evidence="2">Rf_01</strain>
        <tissue evidence="2">Aerial parts of the thallus</tissue>
    </source>
</reference>
<comment type="caution">
    <text evidence="2">The sequence shown here is derived from an EMBL/GenBank/DDBJ whole genome shotgun (WGS) entry which is preliminary data.</text>
</comment>
<keyword evidence="3" id="KW-1185">Reference proteome</keyword>
<organism evidence="2 3">
    <name type="scientific">Riccia fluitans</name>
    <dbReference type="NCBI Taxonomy" id="41844"/>
    <lineage>
        <taxon>Eukaryota</taxon>
        <taxon>Viridiplantae</taxon>
        <taxon>Streptophyta</taxon>
        <taxon>Embryophyta</taxon>
        <taxon>Marchantiophyta</taxon>
        <taxon>Marchantiopsida</taxon>
        <taxon>Marchantiidae</taxon>
        <taxon>Marchantiales</taxon>
        <taxon>Ricciaceae</taxon>
        <taxon>Riccia</taxon>
    </lineage>
</organism>
<dbReference type="Proteomes" id="UP001605036">
    <property type="component" value="Unassembled WGS sequence"/>
</dbReference>
<dbReference type="AlphaFoldDB" id="A0ABD1XLB6"/>
<evidence type="ECO:0000256" key="1">
    <source>
        <dbReference type="SAM" id="MobiDB-lite"/>
    </source>
</evidence>